<evidence type="ECO:0000313" key="2">
    <source>
        <dbReference type="Proteomes" id="UP000318538"/>
    </source>
</evidence>
<organism evidence="1 2">
    <name type="scientific">Rubripirellula lacrimiformis</name>
    <dbReference type="NCBI Taxonomy" id="1930273"/>
    <lineage>
        <taxon>Bacteria</taxon>
        <taxon>Pseudomonadati</taxon>
        <taxon>Planctomycetota</taxon>
        <taxon>Planctomycetia</taxon>
        <taxon>Pirellulales</taxon>
        <taxon>Pirellulaceae</taxon>
        <taxon>Rubripirellula</taxon>
    </lineage>
</organism>
<dbReference type="OrthoDB" id="232531at2"/>
<name>A0A517NDL8_9BACT</name>
<sequence>MSLAGFNPRSVLRQTSNGLLEEMFAGLKIPMDVNWSEAIETDVEPIFQAYQSLDEPTRQKIELLLRDLHSMVTESGQRSIFQQAIQIGEDDFLAELERFDSRYDVAMLTYLSKPEVWQVATRFAAAERVIGGRSSQRRINLPSAKPRTSPQHMKSFSGALSAFYSAHQGRGRQCVAEYLLRCENLHYVFASLDDYRKTFMKLIDGGNAFKRVCETHVFENVFAYDEANHVLDVYALGGKPTIGPLQKIFAREFLGIELPPEDPDAEPFSLGVLLDPKFRFPTDPEDAVRSVVIAAARVLILGSKEKLHFNPNVDFGPSSFQRMIERYIRQDNLPRSIMHIERVDLRFLMENGHEFTLSITRPNRSTIKSLATRDRLLAEKYLRQWGIDLASDCDAVSVA</sequence>
<evidence type="ECO:0000313" key="1">
    <source>
        <dbReference type="EMBL" id="QDT05223.1"/>
    </source>
</evidence>
<reference evidence="1 2" key="1">
    <citation type="submission" date="2019-02" db="EMBL/GenBank/DDBJ databases">
        <title>Deep-cultivation of Planctomycetes and their phenomic and genomic characterization uncovers novel biology.</title>
        <authorList>
            <person name="Wiegand S."/>
            <person name="Jogler M."/>
            <person name="Boedeker C."/>
            <person name="Pinto D."/>
            <person name="Vollmers J."/>
            <person name="Rivas-Marin E."/>
            <person name="Kohn T."/>
            <person name="Peeters S.H."/>
            <person name="Heuer A."/>
            <person name="Rast P."/>
            <person name="Oberbeckmann S."/>
            <person name="Bunk B."/>
            <person name="Jeske O."/>
            <person name="Meyerdierks A."/>
            <person name="Storesund J.E."/>
            <person name="Kallscheuer N."/>
            <person name="Luecker S."/>
            <person name="Lage O.M."/>
            <person name="Pohl T."/>
            <person name="Merkel B.J."/>
            <person name="Hornburger P."/>
            <person name="Mueller R.-W."/>
            <person name="Bruemmer F."/>
            <person name="Labrenz M."/>
            <person name="Spormann A.M."/>
            <person name="Op den Camp H."/>
            <person name="Overmann J."/>
            <person name="Amann R."/>
            <person name="Jetten M.S.M."/>
            <person name="Mascher T."/>
            <person name="Medema M.H."/>
            <person name="Devos D.P."/>
            <person name="Kaster A.-K."/>
            <person name="Ovreas L."/>
            <person name="Rohde M."/>
            <person name="Galperin M.Y."/>
            <person name="Jogler C."/>
        </authorList>
    </citation>
    <scope>NUCLEOTIDE SEQUENCE [LARGE SCALE GENOMIC DNA]</scope>
    <source>
        <strain evidence="1 2">K22_7</strain>
    </source>
</reference>
<keyword evidence="2" id="KW-1185">Reference proteome</keyword>
<accession>A0A517NDL8</accession>
<gene>
    <name evidence="1" type="ORF">K227x_36220</name>
</gene>
<dbReference type="RefSeq" id="WP_145171223.1">
    <property type="nucleotide sequence ID" value="NZ_CP036525.1"/>
</dbReference>
<dbReference type="AlphaFoldDB" id="A0A517NDL8"/>
<dbReference type="EMBL" id="CP036525">
    <property type="protein sequence ID" value="QDT05223.1"/>
    <property type="molecule type" value="Genomic_DNA"/>
</dbReference>
<dbReference type="KEGG" id="rlc:K227x_36220"/>
<dbReference type="Proteomes" id="UP000318538">
    <property type="component" value="Chromosome"/>
</dbReference>
<proteinExistence type="predicted"/>
<protein>
    <submittedName>
        <fullName evidence="1">Uncharacterized protein</fullName>
    </submittedName>
</protein>